<proteinExistence type="predicted"/>
<dbReference type="AlphaFoldDB" id="A0A0L0CLP9"/>
<keyword evidence="1" id="KW-0175">Coiled coil</keyword>
<sequence length="98" mass="11296">MKRIIRLNLHPYTGAVNPIVPKQKSGTATPRTTLITKSNRNNLDIGILVNQIVDNKSNEIETQSEGDVKQNIQDLTNLKEELRKVKEEREYFQGQFKF</sequence>
<accession>A0A0L0CLP9</accession>
<reference evidence="2 3" key="1">
    <citation type="journal article" date="2015" name="Nat. Commun.">
        <title>Lucilia cuprina genome unlocks parasitic fly biology to underpin future interventions.</title>
        <authorList>
            <person name="Anstead C.A."/>
            <person name="Korhonen P.K."/>
            <person name="Young N.D."/>
            <person name="Hall R.S."/>
            <person name="Jex A.R."/>
            <person name="Murali S.C."/>
            <person name="Hughes D.S."/>
            <person name="Lee S.F."/>
            <person name="Perry T."/>
            <person name="Stroehlein A.J."/>
            <person name="Ansell B.R."/>
            <person name="Breugelmans B."/>
            <person name="Hofmann A."/>
            <person name="Qu J."/>
            <person name="Dugan S."/>
            <person name="Lee S.L."/>
            <person name="Chao H."/>
            <person name="Dinh H."/>
            <person name="Han Y."/>
            <person name="Doddapaneni H.V."/>
            <person name="Worley K.C."/>
            <person name="Muzny D.M."/>
            <person name="Ioannidis P."/>
            <person name="Waterhouse R.M."/>
            <person name="Zdobnov E.M."/>
            <person name="James P.J."/>
            <person name="Bagnall N.H."/>
            <person name="Kotze A.C."/>
            <person name="Gibbs R.A."/>
            <person name="Richards S."/>
            <person name="Batterham P."/>
            <person name="Gasser R.B."/>
        </authorList>
    </citation>
    <scope>NUCLEOTIDE SEQUENCE [LARGE SCALE GENOMIC DNA]</scope>
    <source>
        <strain evidence="2 3">LS</strain>
        <tissue evidence="2">Full body</tissue>
    </source>
</reference>
<dbReference type="OrthoDB" id="5959043at2759"/>
<name>A0A0L0CLP9_LUCCU</name>
<evidence type="ECO:0000313" key="3">
    <source>
        <dbReference type="Proteomes" id="UP000037069"/>
    </source>
</evidence>
<dbReference type="STRING" id="7375.A0A0L0CLP9"/>
<comment type="caution">
    <text evidence="2">The sequence shown here is derived from an EMBL/GenBank/DDBJ whole genome shotgun (WGS) entry which is preliminary data.</text>
</comment>
<evidence type="ECO:0000256" key="1">
    <source>
        <dbReference type="SAM" id="Coils"/>
    </source>
</evidence>
<organism evidence="2 3">
    <name type="scientific">Lucilia cuprina</name>
    <name type="common">Green bottle fly</name>
    <name type="synonym">Australian sheep blowfly</name>
    <dbReference type="NCBI Taxonomy" id="7375"/>
    <lineage>
        <taxon>Eukaryota</taxon>
        <taxon>Metazoa</taxon>
        <taxon>Ecdysozoa</taxon>
        <taxon>Arthropoda</taxon>
        <taxon>Hexapoda</taxon>
        <taxon>Insecta</taxon>
        <taxon>Pterygota</taxon>
        <taxon>Neoptera</taxon>
        <taxon>Endopterygota</taxon>
        <taxon>Diptera</taxon>
        <taxon>Brachycera</taxon>
        <taxon>Muscomorpha</taxon>
        <taxon>Oestroidea</taxon>
        <taxon>Calliphoridae</taxon>
        <taxon>Luciliinae</taxon>
        <taxon>Lucilia</taxon>
    </lineage>
</organism>
<keyword evidence="3" id="KW-1185">Reference proteome</keyword>
<dbReference type="EMBL" id="JRES01000228">
    <property type="protein sequence ID" value="KNC33186.1"/>
    <property type="molecule type" value="Genomic_DNA"/>
</dbReference>
<protein>
    <submittedName>
        <fullName evidence="2">Uncharacterized protein</fullName>
    </submittedName>
</protein>
<dbReference type="Proteomes" id="UP000037069">
    <property type="component" value="Unassembled WGS sequence"/>
</dbReference>
<feature type="coiled-coil region" evidence="1">
    <location>
        <begin position="68"/>
        <end position="95"/>
    </location>
</feature>
<evidence type="ECO:0000313" key="2">
    <source>
        <dbReference type="EMBL" id="KNC33186.1"/>
    </source>
</evidence>
<gene>
    <name evidence="2" type="ORF">FF38_06790</name>
</gene>